<evidence type="ECO:0000256" key="1">
    <source>
        <dbReference type="HAMAP-Rule" id="MF_00386"/>
    </source>
</evidence>
<dbReference type="Pfam" id="PF01809">
    <property type="entry name" value="YidD"/>
    <property type="match status" value="1"/>
</dbReference>
<dbReference type="NCBIfam" id="TIGR00278">
    <property type="entry name" value="membrane protein insertion efficiency factor YidD"/>
    <property type="match status" value="1"/>
</dbReference>
<proteinExistence type="inferred from homology"/>
<dbReference type="PANTHER" id="PTHR33383:SF1">
    <property type="entry name" value="MEMBRANE PROTEIN INSERTION EFFICIENCY FACTOR-RELATED"/>
    <property type="match status" value="1"/>
</dbReference>
<name>A0A916UZU1_9BURK</name>
<comment type="function">
    <text evidence="1">Could be involved in insertion of integral membrane proteins into the membrane.</text>
</comment>
<sequence>MKSPVQSLLTILLRGYQLGISPMLGQNCRFYPTCSNYAIEAIRVHGAARGSLLAGKRLCKCHPWHPGGIDMVPGSPGAEAAGEQKKAENQQVVPTSDDGSIQSAGAPAEAGRQRPVFLEPSGHSSPFS</sequence>
<feature type="region of interest" description="Disordered" evidence="2">
    <location>
        <begin position="70"/>
        <end position="128"/>
    </location>
</feature>
<dbReference type="PANTHER" id="PTHR33383">
    <property type="entry name" value="MEMBRANE PROTEIN INSERTION EFFICIENCY FACTOR-RELATED"/>
    <property type="match status" value="1"/>
</dbReference>
<reference evidence="3" key="2">
    <citation type="submission" date="2020-09" db="EMBL/GenBank/DDBJ databases">
        <authorList>
            <person name="Sun Q."/>
            <person name="Zhou Y."/>
        </authorList>
    </citation>
    <scope>NUCLEOTIDE SEQUENCE</scope>
    <source>
        <strain evidence="3">CGMCC 1.10998</strain>
    </source>
</reference>
<evidence type="ECO:0000313" key="4">
    <source>
        <dbReference type="Proteomes" id="UP000637423"/>
    </source>
</evidence>
<protein>
    <recommendedName>
        <fullName evidence="1">Putative membrane protein insertion efficiency factor</fullName>
    </recommendedName>
</protein>
<dbReference type="EMBL" id="BMED01000006">
    <property type="protein sequence ID" value="GGC96301.1"/>
    <property type="molecule type" value="Genomic_DNA"/>
</dbReference>
<accession>A0A916UZU1</accession>
<dbReference type="Proteomes" id="UP000637423">
    <property type="component" value="Unassembled WGS sequence"/>
</dbReference>
<dbReference type="GO" id="GO:0005886">
    <property type="term" value="C:plasma membrane"/>
    <property type="evidence" value="ECO:0007669"/>
    <property type="project" value="UniProtKB-SubCell"/>
</dbReference>
<feature type="compositionally biased region" description="Polar residues" evidence="2">
    <location>
        <begin position="92"/>
        <end position="103"/>
    </location>
</feature>
<comment type="caution">
    <text evidence="3">The sequence shown here is derived from an EMBL/GenBank/DDBJ whole genome shotgun (WGS) entry which is preliminary data.</text>
</comment>
<gene>
    <name evidence="3" type="ORF">GCM10011396_49620</name>
</gene>
<evidence type="ECO:0000313" key="3">
    <source>
        <dbReference type="EMBL" id="GGC96301.1"/>
    </source>
</evidence>
<dbReference type="HAMAP" id="MF_00386">
    <property type="entry name" value="UPF0161_YidD"/>
    <property type="match status" value="1"/>
</dbReference>
<dbReference type="RefSeq" id="WP_188568822.1">
    <property type="nucleotide sequence ID" value="NZ_BMED01000006.1"/>
</dbReference>
<organism evidence="3 4">
    <name type="scientific">Undibacterium terreum</name>
    <dbReference type="NCBI Taxonomy" id="1224302"/>
    <lineage>
        <taxon>Bacteria</taxon>
        <taxon>Pseudomonadati</taxon>
        <taxon>Pseudomonadota</taxon>
        <taxon>Betaproteobacteria</taxon>
        <taxon>Burkholderiales</taxon>
        <taxon>Oxalobacteraceae</taxon>
        <taxon>Undibacterium</taxon>
    </lineage>
</organism>
<keyword evidence="1" id="KW-1003">Cell membrane</keyword>
<dbReference type="SMART" id="SM01234">
    <property type="entry name" value="Haemolytic"/>
    <property type="match status" value="1"/>
</dbReference>
<reference evidence="3" key="1">
    <citation type="journal article" date="2014" name="Int. J. Syst. Evol. Microbiol.">
        <title>Complete genome sequence of Corynebacterium casei LMG S-19264T (=DSM 44701T), isolated from a smear-ripened cheese.</title>
        <authorList>
            <consortium name="US DOE Joint Genome Institute (JGI-PGF)"/>
            <person name="Walter F."/>
            <person name="Albersmeier A."/>
            <person name="Kalinowski J."/>
            <person name="Ruckert C."/>
        </authorList>
    </citation>
    <scope>NUCLEOTIDE SEQUENCE</scope>
    <source>
        <strain evidence="3">CGMCC 1.10998</strain>
    </source>
</reference>
<keyword evidence="4" id="KW-1185">Reference proteome</keyword>
<comment type="similarity">
    <text evidence="1">Belongs to the UPF0161 family.</text>
</comment>
<evidence type="ECO:0000256" key="2">
    <source>
        <dbReference type="SAM" id="MobiDB-lite"/>
    </source>
</evidence>
<dbReference type="AlphaFoldDB" id="A0A916UZU1"/>
<keyword evidence="1" id="KW-0472">Membrane</keyword>
<comment type="subcellular location">
    <subcellularLocation>
        <location evidence="1">Cell membrane</location>
        <topology evidence="1">Peripheral membrane protein</topology>
        <orientation evidence="1">Cytoplasmic side</orientation>
    </subcellularLocation>
</comment>
<dbReference type="InterPro" id="IPR002696">
    <property type="entry name" value="Membr_insert_effic_factor_YidD"/>
</dbReference>